<dbReference type="Gene3D" id="1.10.510.10">
    <property type="entry name" value="Transferase(Phosphotransferase) domain 1"/>
    <property type="match status" value="1"/>
</dbReference>
<evidence type="ECO:0000313" key="3">
    <source>
        <dbReference type="Proteomes" id="UP000267027"/>
    </source>
</evidence>
<dbReference type="Proteomes" id="UP000267027">
    <property type="component" value="Unassembled WGS sequence"/>
</dbReference>
<sequence length="135" mass="15491">MNFSCTVKLSYIYPPTTSRLPPEVICSTVINPKIRQESDIWMFGILCWECMALGAEPYYQRTSDEIQRWSLVMDCLSEAHRRPRSVGSVPTLADRMQQLHSYYAQSVDCLHPVPNVGNCTCAEHKCKKIDGFNRE</sequence>
<proteinExistence type="predicted"/>
<name>A0A158PIF8_ANGCS</name>
<reference evidence="4" key="1">
    <citation type="submission" date="2016-04" db="UniProtKB">
        <authorList>
            <consortium name="WormBaseParasite"/>
        </authorList>
    </citation>
    <scope>IDENTIFICATION</scope>
</reference>
<dbReference type="STRING" id="334426.A0A158PIF8"/>
<gene>
    <name evidence="2" type="ORF">ACOC_LOCUS7516</name>
</gene>
<protein>
    <submittedName>
        <fullName evidence="4">Pkinase_Tyr domain-containing protein</fullName>
    </submittedName>
</protein>
<dbReference type="OrthoDB" id="4062651at2759"/>
<dbReference type="InterPro" id="IPR011009">
    <property type="entry name" value="Kinase-like_dom_sf"/>
</dbReference>
<dbReference type="InterPro" id="IPR001245">
    <property type="entry name" value="Ser-Thr/Tyr_kinase_cat_dom"/>
</dbReference>
<dbReference type="AlphaFoldDB" id="A0A158PIF8"/>
<feature type="domain" description="Serine-threonine/tyrosine-protein kinase catalytic" evidence="1">
    <location>
        <begin position="21"/>
        <end position="98"/>
    </location>
</feature>
<keyword evidence="3" id="KW-1185">Reference proteome</keyword>
<organism evidence="4">
    <name type="scientific">Angiostrongylus costaricensis</name>
    <name type="common">Nematode worm</name>
    <dbReference type="NCBI Taxonomy" id="334426"/>
    <lineage>
        <taxon>Eukaryota</taxon>
        <taxon>Metazoa</taxon>
        <taxon>Ecdysozoa</taxon>
        <taxon>Nematoda</taxon>
        <taxon>Chromadorea</taxon>
        <taxon>Rhabditida</taxon>
        <taxon>Rhabditina</taxon>
        <taxon>Rhabditomorpha</taxon>
        <taxon>Strongyloidea</taxon>
        <taxon>Metastrongylidae</taxon>
        <taxon>Angiostrongylus</taxon>
    </lineage>
</organism>
<reference evidence="2 3" key="2">
    <citation type="submission" date="2018-11" db="EMBL/GenBank/DDBJ databases">
        <authorList>
            <consortium name="Pathogen Informatics"/>
        </authorList>
    </citation>
    <scope>NUCLEOTIDE SEQUENCE [LARGE SCALE GENOMIC DNA]</scope>
    <source>
        <strain evidence="2 3">Costa Rica</strain>
    </source>
</reference>
<evidence type="ECO:0000313" key="2">
    <source>
        <dbReference type="EMBL" id="VDM59101.1"/>
    </source>
</evidence>
<dbReference type="Pfam" id="PF07714">
    <property type="entry name" value="PK_Tyr_Ser-Thr"/>
    <property type="match status" value="1"/>
</dbReference>
<evidence type="ECO:0000313" key="4">
    <source>
        <dbReference type="WBParaSite" id="ACOC_0000751501-mRNA-1"/>
    </source>
</evidence>
<dbReference type="EMBL" id="UYYA01004047">
    <property type="protein sequence ID" value="VDM59101.1"/>
    <property type="molecule type" value="Genomic_DNA"/>
</dbReference>
<dbReference type="GO" id="GO:0004672">
    <property type="term" value="F:protein kinase activity"/>
    <property type="evidence" value="ECO:0007669"/>
    <property type="project" value="InterPro"/>
</dbReference>
<accession>A0A158PIF8</accession>
<evidence type="ECO:0000259" key="1">
    <source>
        <dbReference type="Pfam" id="PF07714"/>
    </source>
</evidence>
<dbReference type="SUPFAM" id="SSF56112">
    <property type="entry name" value="Protein kinase-like (PK-like)"/>
    <property type="match status" value="1"/>
</dbReference>
<dbReference type="WBParaSite" id="ACOC_0000751501-mRNA-1">
    <property type="protein sequence ID" value="ACOC_0000751501-mRNA-1"/>
    <property type="gene ID" value="ACOC_0000751501"/>
</dbReference>